<evidence type="ECO:0000313" key="2">
    <source>
        <dbReference type="Proteomes" id="UP000001194"/>
    </source>
</evidence>
<dbReference type="KEGG" id="lbc:LACBIDRAFT_334813"/>
<dbReference type="RefSeq" id="XP_001889648.1">
    <property type="nucleotide sequence ID" value="XM_001889613.1"/>
</dbReference>
<gene>
    <name evidence="1" type="ORF">LACBIDRAFT_334813</name>
</gene>
<dbReference type="Proteomes" id="UP000001194">
    <property type="component" value="Unassembled WGS sequence"/>
</dbReference>
<organism evidence="2">
    <name type="scientific">Laccaria bicolor (strain S238N-H82 / ATCC MYA-4686)</name>
    <name type="common">Bicoloured deceiver</name>
    <name type="synonym">Laccaria laccata var. bicolor</name>
    <dbReference type="NCBI Taxonomy" id="486041"/>
    <lineage>
        <taxon>Eukaryota</taxon>
        <taxon>Fungi</taxon>
        <taxon>Dikarya</taxon>
        <taxon>Basidiomycota</taxon>
        <taxon>Agaricomycotina</taxon>
        <taxon>Agaricomycetes</taxon>
        <taxon>Agaricomycetidae</taxon>
        <taxon>Agaricales</taxon>
        <taxon>Agaricineae</taxon>
        <taxon>Hydnangiaceae</taxon>
        <taxon>Laccaria</taxon>
    </lineage>
</organism>
<dbReference type="AlphaFoldDB" id="B0E0E5"/>
<reference evidence="1 2" key="1">
    <citation type="journal article" date="2008" name="Nature">
        <title>The genome of Laccaria bicolor provides insights into mycorrhizal symbiosis.</title>
        <authorList>
            <person name="Martin F."/>
            <person name="Aerts A."/>
            <person name="Ahren D."/>
            <person name="Brun A."/>
            <person name="Danchin E.G.J."/>
            <person name="Duchaussoy F."/>
            <person name="Gibon J."/>
            <person name="Kohler A."/>
            <person name="Lindquist E."/>
            <person name="Pereda V."/>
            <person name="Salamov A."/>
            <person name="Shapiro H.J."/>
            <person name="Wuyts J."/>
            <person name="Blaudez D."/>
            <person name="Buee M."/>
            <person name="Brokstein P."/>
            <person name="Canbaeck B."/>
            <person name="Cohen D."/>
            <person name="Courty P.E."/>
            <person name="Coutinho P.M."/>
            <person name="Delaruelle C."/>
            <person name="Detter J.C."/>
            <person name="Deveau A."/>
            <person name="DiFazio S."/>
            <person name="Duplessis S."/>
            <person name="Fraissinet-Tachet L."/>
            <person name="Lucic E."/>
            <person name="Frey-Klett P."/>
            <person name="Fourrey C."/>
            <person name="Feussner I."/>
            <person name="Gay G."/>
            <person name="Grimwood J."/>
            <person name="Hoegger P.J."/>
            <person name="Jain P."/>
            <person name="Kilaru S."/>
            <person name="Labbe J."/>
            <person name="Lin Y.C."/>
            <person name="Legue V."/>
            <person name="Le Tacon F."/>
            <person name="Marmeisse R."/>
            <person name="Melayah D."/>
            <person name="Montanini B."/>
            <person name="Muratet M."/>
            <person name="Nehls U."/>
            <person name="Niculita-Hirzel H."/>
            <person name="Oudot-Le Secq M.P."/>
            <person name="Peter M."/>
            <person name="Quesneville H."/>
            <person name="Rajashekar B."/>
            <person name="Reich M."/>
            <person name="Rouhier N."/>
            <person name="Schmutz J."/>
            <person name="Yin T."/>
            <person name="Chalot M."/>
            <person name="Henrissat B."/>
            <person name="Kuees U."/>
            <person name="Lucas S."/>
            <person name="Van de Peer Y."/>
            <person name="Podila G.K."/>
            <person name="Polle A."/>
            <person name="Pukkila P.J."/>
            <person name="Richardson P.M."/>
            <person name="Rouze P."/>
            <person name="Sanders I.R."/>
            <person name="Stajich J.E."/>
            <person name="Tunlid A."/>
            <person name="Tuskan G."/>
            <person name="Grigoriev I.V."/>
        </authorList>
    </citation>
    <scope>NUCLEOTIDE SEQUENCE [LARGE SCALE GENOMIC DNA]</scope>
    <source>
        <strain evidence="2">S238N-H82 / ATCC MYA-4686</strain>
    </source>
</reference>
<proteinExistence type="predicted"/>
<dbReference type="HOGENOM" id="CLU_1669675_0_0_1"/>
<accession>B0E0E5</accession>
<evidence type="ECO:0000313" key="1">
    <source>
        <dbReference type="EMBL" id="EDQ99671.1"/>
    </source>
</evidence>
<dbReference type="EMBL" id="DS547160">
    <property type="protein sequence ID" value="EDQ99671.1"/>
    <property type="molecule type" value="Genomic_DNA"/>
</dbReference>
<dbReference type="GeneID" id="6085318"/>
<keyword evidence="2" id="KW-1185">Reference proteome</keyword>
<protein>
    <submittedName>
        <fullName evidence="1">Predicted protein</fullName>
    </submittedName>
</protein>
<sequence length="158" mass="17149">MSPAPYHSFATLWDLSVFQHVRVTGRIGSNQHGGAAFSHSTSLNPQPPSLVTSHCTAALNGATVSLGSASSQDCAASSTSRQPSAFPVDVERPNSENFGPVNFSLNVQLHALPSPPPAQCLHDWNPPTTHEYAVGGWVMQFRDHRLILARYWYSVQLL</sequence>
<dbReference type="InParanoid" id="B0E0E5"/>
<name>B0E0E5_LACBS</name>